<protein>
    <submittedName>
        <fullName evidence="1">Uncharacterized protein</fullName>
    </submittedName>
</protein>
<dbReference type="SUPFAM" id="SSF49785">
    <property type="entry name" value="Galactose-binding domain-like"/>
    <property type="match status" value="1"/>
</dbReference>
<dbReference type="InterPro" id="IPR008979">
    <property type="entry name" value="Galactose-bd-like_sf"/>
</dbReference>
<dbReference type="AlphaFoldDB" id="A0A2M7SBS6"/>
<gene>
    <name evidence="1" type="ORF">COY52_05550</name>
</gene>
<evidence type="ECO:0000313" key="2">
    <source>
        <dbReference type="Proteomes" id="UP000229307"/>
    </source>
</evidence>
<dbReference type="EMBL" id="PFMR01000150">
    <property type="protein sequence ID" value="PIZ16996.1"/>
    <property type="molecule type" value="Genomic_DNA"/>
</dbReference>
<proteinExistence type="predicted"/>
<sequence length="191" mass="21460">MIGNAFIILVAAASLLSNGSFEDGKDSPAFWHVNTIGDVKGKVQWGKNVVFDSKISKSGRSLKFLMNEKAAEFESIASIEGFGFESDLIPVQFGKKYIVSADVRAEGKTKGRIPYVLVFVKGYKDDPEKGKLLVFQFQIDCEFKKEEEGEWKHFETDFPIPKESIKEARVILYGCYPAGIVWFDNISLEIK</sequence>
<evidence type="ECO:0000313" key="1">
    <source>
        <dbReference type="EMBL" id="PIZ16996.1"/>
    </source>
</evidence>
<organism evidence="1 2">
    <name type="scientific">Candidatus Desantisbacteria bacterium CG_4_10_14_0_8_um_filter_48_22</name>
    <dbReference type="NCBI Taxonomy" id="1974543"/>
    <lineage>
        <taxon>Bacteria</taxon>
        <taxon>Candidatus Desantisiibacteriota</taxon>
    </lineage>
</organism>
<name>A0A2M7SBS6_9BACT</name>
<dbReference type="Gene3D" id="2.60.120.260">
    <property type="entry name" value="Galactose-binding domain-like"/>
    <property type="match status" value="1"/>
</dbReference>
<dbReference type="Proteomes" id="UP000229307">
    <property type="component" value="Unassembled WGS sequence"/>
</dbReference>
<comment type="caution">
    <text evidence="1">The sequence shown here is derived from an EMBL/GenBank/DDBJ whole genome shotgun (WGS) entry which is preliminary data.</text>
</comment>
<accession>A0A2M7SBS6</accession>
<reference evidence="2" key="1">
    <citation type="submission" date="2017-09" db="EMBL/GenBank/DDBJ databases">
        <title>Depth-based differentiation of microbial function through sediment-hosted aquifers and enrichment of novel symbionts in the deep terrestrial subsurface.</title>
        <authorList>
            <person name="Probst A.J."/>
            <person name="Ladd B."/>
            <person name="Jarett J.K."/>
            <person name="Geller-Mcgrath D.E."/>
            <person name="Sieber C.M.K."/>
            <person name="Emerson J.B."/>
            <person name="Anantharaman K."/>
            <person name="Thomas B.C."/>
            <person name="Malmstrom R."/>
            <person name="Stieglmeier M."/>
            <person name="Klingl A."/>
            <person name="Woyke T."/>
            <person name="Ryan C.M."/>
            <person name="Banfield J.F."/>
        </authorList>
    </citation>
    <scope>NUCLEOTIDE SEQUENCE [LARGE SCALE GENOMIC DNA]</scope>
</reference>